<sequence>MEIYRNDTANVDLKVPVSAVNGTFEVIAYEGDTAMYTFPTPTQIPGGYRVVLPFSLVDHDKTLNIKWKFNYMQDSQTKTYEYSTVVDVVTPYVTLDEIKEAIPEAEALSDAELKRLERRIRGVIDRFTGQYFGRYIGTRTIIGAGDGELKLDSRLVRLSNISGANILYESDGVAATGFYSVRGDGWYVGVSNPTPDGDYVFENVIRDPDSMWARPGFKDNMVYEVTGTWGWDDVPSEVKEAALILCEDEICPQAEYRDRYLKSISGDGWRYEFTPNAYYGTGSVIADQLLEKFRNFSMTVI</sequence>
<dbReference type="GeneID" id="55599821"/>
<dbReference type="EMBL" id="MH536814">
    <property type="protein sequence ID" value="AXH49175.1"/>
    <property type="molecule type" value="Genomic_DNA"/>
</dbReference>
<dbReference type="RefSeq" id="YP_009839226.1">
    <property type="nucleotide sequence ID" value="NC_048720.1"/>
</dbReference>
<dbReference type="Proteomes" id="UP000258408">
    <property type="component" value="Segment"/>
</dbReference>
<dbReference type="KEGG" id="vg:55599821"/>
<evidence type="ECO:0000313" key="1">
    <source>
        <dbReference type="EMBL" id="AXH49175.1"/>
    </source>
</evidence>
<protein>
    <submittedName>
        <fullName evidence="1">Head-to-tail connector complex protein</fullName>
    </submittedName>
</protein>
<keyword evidence="2" id="KW-1185">Reference proteome</keyword>
<evidence type="ECO:0000313" key="2">
    <source>
        <dbReference type="Proteomes" id="UP000258408"/>
    </source>
</evidence>
<organism evidence="1 2">
    <name type="scientific">Streptomyces phage Blueeyedbeauty</name>
    <dbReference type="NCBI Taxonomy" id="2250336"/>
    <lineage>
        <taxon>Viruses</taxon>
        <taxon>Duplodnaviria</taxon>
        <taxon>Heunggongvirae</taxon>
        <taxon>Uroviricota</taxon>
        <taxon>Caudoviricetes</taxon>
        <taxon>Stanwilliamsviridae</taxon>
        <taxon>Loccivirinae</taxon>
        <taxon>Annadreamyvirus</taxon>
        <taxon>Annadreamyvirus blueeyedbeauty</taxon>
    </lineage>
</organism>
<name>A0A345L1M3_9CAUD</name>
<proteinExistence type="predicted"/>
<reference evidence="1 2" key="1">
    <citation type="submission" date="2018-06" db="EMBL/GenBank/DDBJ databases">
        <authorList>
            <person name="Luttrell C.E."/>
            <person name="Myers K.N."/>
            <person name="Simpson A.N."/>
            <person name="Sulollari A."/>
            <person name="Suri N."/>
            <person name="Nayek S."/>
            <person name="Bhuiyan S."/>
            <person name="Smith B.R."/>
            <person name="Hughes L.E."/>
            <person name="Garlena R.A."/>
            <person name="Russell D.A."/>
            <person name="Pope W.H."/>
            <person name="Jacobs-Sera D."/>
            <person name="Hatfull G.F."/>
        </authorList>
    </citation>
    <scope>NUCLEOTIDE SEQUENCE [LARGE SCALE GENOMIC DNA]</scope>
</reference>
<gene>
    <name evidence="1" type="primary">31</name>
    <name evidence="1" type="ORF">SEA_BLUEEYEDBEAUTY_31</name>
</gene>
<accession>A0A345L1M3</accession>